<evidence type="ECO:0000256" key="3">
    <source>
        <dbReference type="ARBA" id="ARBA00023002"/>
    </source>
</evidence>
<feature type="compositionally biased region" description="Polar residues" evidence="6">
    <location>
        <begin position="14"/>
        <end position="28"/>
    </location>
</feature>
<dbReference type="GO" id="GO:0016491">
    <property type="term" value="F:oxidoreductase activity"/>
    <property type="evidence" value="ECO:0007669"/>
    <property type="project" value="UniProtKB-KW"/>
</dbReference>
<dbReference type="SMART" id="SM00558">
    <property type="entry name" value="JmjC"/>
    <property type="match status" value="1"/>
</dbReference>
<keyword evidence="2" id="KW-0479">Metal-binding</keyword>
<keyword evidence="4" id="KW-0408">Iron</keyword>
<name>A0A0G4HS97_9ALVE</name>
<dbReference type="AlphaFoldDB" id="A0A0G4HS97"/>
<proteinExistence type="predicted"/>
<feature type="region of interest" description="Disordered" evidence="6">
    <location>
        <begin position="349"/>
        <end position="384"/>
    </location>
</feature>
<dbReference type="EMBL" id="CDMZ01003668">
    <property type="protein sequence ID" value="CEM47193.1"/>
    <property type="molecule type" value="Genomic_DNA"/>
</dbReference>
<dbReference type="VEuPathDB" id="CryptoDB:Cvel_1307"/>
<feature type="compositionally biased region" description="Polar residues" evidence="6">
    <location>
        <begin position="428"/>
        <end position="446"/>
    </location>
</feature>
<feature type="compositionally biased region" description="Basic and acidic residues" evidence="6">
    <location>
        <begin position="349"/>
        <end position="360"/>
    </location>
</feature>
<dbReference type="InterPro" id="IPR041667">
    <property type="entry name" value="Cupin_8"/>
</dbReference>
<dbReference type="GO" id="GO:0005634">
    <property type="term" value="C:nucleus"/>
    <property type="evidence" value="ECO:0007669"/>
    <property type="project" value="UniProtKB-SubCell"/>
</dbReference>
<feature type="region of interest" description="Disordered" evidence="6">
    <location>
        <begin position="1"/>
        <end position="36"/>
    </location>
</feature>
<gene>
    <name evidence="8" type="ORF">Cvel_1307</name>
</gene>
<dbReference type="InterPro" id="IPR003347">
    <property type="entry name" value="JmjC_dom"/>
</dbReference>
<keyword evidence="3" id="KW-0560">Oxidoreductase</keyword>
<sequence length="490" mass="54157">MEIEEDEVKENRGAATSVQTNDTHSTNKPARRPYRSPTSTYLSLRGLYSDILFQRWLCANVELLPQWLRTNNLQRVKASELDVPTFISKFEEKNLPVVIEGAASSWPSVGKWGRDLFLSEHGDAQFLCGPVRMKFRDFATYMDRSKDDSPMFIFDPKFADSDVAPDLAGDFQPLEYFSDDLFTLLPQRPNYRWLLYGAKRSGSKWHIDPNMTSAWNAVVKGSKRWMMLPPGVTPPGVFPSPDGAEVTQPVSLVEWYLNFYEAAKDKSNTCGYTLLETTVHAGDVIFVPRGWWHAVLNVEDETIAITQNFVSPRALKHVRSFLHNRKEQISGVPESRRSTLGDEFDAALRRERPELMRGEEGDGGGGATSIEGDGGEGPSSGASCSFNRLSSLLAARKQSRGSGENPVVSNGCLETERQSCSAPGHLETPSTNPPTSHATDQETTGSLFGEDREVPDASQPPPPAAGSRDQTAGFSFWKRLQEKGGGGGWG</sequence>
<reference evidence="8" key="1">
    <citation type="submission" date="2014-11" db="EMBL/GenBank/DDBJ databases">
        <authorList>
            <person name="Otto D Thomas"/>
            <person name="Naeem Raeece"/>
        </authorList>
    </citation>
    <scope>NUCLEOTIDE SEQUENCE</scope>
</reference>
<dbReference type="FunFam" id="2.60.120.650:FF:000045">
    <property type="entry name" value="F-box protein At1g78280"/>
    <property type="match status" value="1"/>
</dbReference>
<protein>
    <recommendedName>
        <fullName evidence="7">JmjC domain-containing protein</fullName>
    </recommendedName>
</protein>
<evidence type="ECO:0000256" key="4">
    <source>
        <dbReference type="ARBA" id="ARBA00023004"/>
    </source>
</evidence>
<accession>A0A0G4HS97</accession>
<evidence type="ECO:0000256" key="6">
    <source>
        <dbReference type="SAM" id="MobiDB-lite"/>
    </source>
</evidence>
<dbReference type="PROSITE" id="PS51184">
    <property type="entry name" value="JMJC"/>
    <property type="match status" value="1"/>
</dbReference>
<comment type="subcellular location">
    <subcellularLocation>
        <location evidence="1">Nucleus</location>
    </subcellularLocation>
</comment>
<dbReference type="GO" id="GO:0046872">
    <property type="term" value="F:metal ion binding"/>
    <property type="evidence" value="ECO:0007669"/>
    <property type="project" value="UniProtKB-KW"/>
</dbReference>
<evidence type="ECO:0000256" key="1">
    <source>
        <dbReference type="ARBA" id="ARBA00004123"/>
    </source>
</evidence>
<dbReference type="PANTHER" id="PTHR12480:SF21">
    <property type="entry name" value="JMJC DOMAIN-CONTAINING PROTEIN 8"/>
    <property type="match status" value="1"/>
</dbReference>
<dbReference type="Gene3D" id="2.60.120.650">
    <property type="entry name" value="Cupin"/>
    <property type="match status" value="1"/>
</dbReference>
<organism evidence="8">
    <name type="scientific">Chromera velia CCMP2878</name>
    <dbReference type="NCBI Taxonomy" id="1169474"/>
    <lineage>
        <taxon>Eukaryota</taxon>
        <taxon>Sar</taxon>
        <taxon>Alveolata</taxon>
        <taxon>Colpodellida</taxon>
        <taxon>Chromeraceae</taxon>
        <taxon>Chromera</taxon>
    </lineage>
</organism>
<dbReference type="PhylomeDB" id="A0A0G4HS97"/>
<keyword evidence="5" id="KW-0539">Nucleus</keyword>
<dbReference type="PANTHER" id="PTHR12480">
    <property type="entry name" value="ARGININE DEMETHYLASE AND LYSYL-HYDROXYLASE JMJD"/>
    <property type="match status" value="1"/>
</dbReference>
<dbReference type="SUPFAM" id="SSF51197">
    <property type="entry name" value="Clavaminate synthase-like"/>
    <property type="match status" value="1"/>
</dbReference>
<evidence type="ECO:0000256" key="2">
    <source>
        <dbReference type="ARBA" id="ARBA00022723"/>
    </source>
</evidence>
<dbReference type="Pfam" id="PF13621">
    <property type="entry name" value="Cupin_8"/>
    <property type="match status" value="1"/>
</dbReference>
<evidence type="ECO:0000256" key="5">
    <source>
        <dbReference type="ARBA" id="ARBA00023242"/>
    </source>
</evidence>
<feature type="domain" description="JmjC" evidence="7">
    <location>
        <begin position="161"/>
        <end position="326"/>
    </location>
</feature>
<dbReference type="GO" id="GO:0000987">
    <property type="term" value="F:cis-regulatory region sequence-specific DNA binding"/>
    <property type="evidence" value="ECO:0007669"/>
    <property type="project" value="TreeGrafter"/>
</dbReference>
<dbReference type="InterPro" id="IPR050910">
    <property type="entry name" value="JMJD6_ArgDemeth/LysHydrox"/>
</dbReference>
<evidence type="ECO:0000259" key="7">
    <source>
        <dbReference type="PROSITE" id="PS51184"/>
    </source>
</evidence>
<evidence type="ECO:0000313" key="8">
    <source>
        <dbReference type="EMBL" id="CEM47193.1"/>
    </source>
</evidence>
<feature type="region of interest" description="Disordered" evidence="6">
    <location>
        <begin position="416"/>
        <end position="490"/>
    </location>
</feature>